<name>A0A177U9B9_9BASI</name>
<evidence type="ECO:0000256" key="4">
    <source>
        <dbReference type="ARBA" id="ARBA00022853"/>
    </source>
</evidence>
<dbReference type="PANTHER" id="PTHR10625:SF36">
    <property type="entry name" value="HISTONE DEACETYLASE 3"/>
    <property type="match status" value="1"/>
</dbReference>
<evidence type="ECO:0000313" key="12">
    <source>
        <dbReference type="Proteomes" id="UP000077671"/>
    </source>
</evidence>
<sequence length="596" mass="65899">MGQSCCYADDTGHSQLEGRRRSSARKKAARVGKVECWMGGWMTTNFDYSLLLASPRLASHAAHADARKARARRSARARRCCRPARTRRRSSIASEDEDEDEVDASMTRDTYSHAVAMLPAYSSNGPRIKLELDKAEYPTFSNAAFFYDRAPAEGLAVVQDASHVRPHSEQRVAYYFPKGVGDYHYGERHPMKPARLTLTNRLVMAYGLHNYMDVYTPRTATRPELEAFHDSDYIDFLSTVTPTTPISSAFNRYNFADDCPVFDGMYDFCCSYSGASLAGARKLTAGATDIAINWSGGLHHAKKSEASGFCYVNDIVLAILELLKYHPRVLYIDIDIHHGDGVQEAFYNSNRVLTVSFHKYGNDFFPCTGALSEIGTGLGKHFSLNVPLQDGIDDASYVWLFKSVMEPTITTFRPQSIVLQCGADSLGNDRLGCFNLSVAAHGECVRFIKSFGLPLLVLGGGGYTIRNVARCWTYETAVLTGCNVSDTLPSTPYDNFFEPGRRLHQPLGPGNGSNTMTSTGHNLENQNSKASLERIRIAILEQLRYLHGAPSVQMNELPPDLGGSWMEAEDSGKGVTDSNMEDRPGIWARVGSDGRD</sequence>
<evidence type="ECO:0000259" key="10">
    <source>
        <dbReference type="Pfam" id="PF00850"/>
    </source>
</evidence>
<dbReference type="InterPro" id="IPR000286">
    <property type="entry name" value="HDACs"/>
</dbReference>
<dbReference type="InterPro" id="IPR037138">
    <property type="entry name" value="His_deacetylse_dom_sf"/>
</dbReference>
<keyword evidence="5" id="KW-0805">Transcription regulation</keyword>
<evidence type="ECO:0000313" key="11">
    <source>
        <dbReference type="EMBL" id="KAE8258183.1"/>
    </source>
</evidence>
<dbReference type="EMBL" id="LWDD02000605">
    <property type="protein sequence ID" value="KAE8258183.1"/>
    <property type="molecule type" value="Genomic_DNA"/>
</dbReference>
<comment type="caution">
    <text evidence="11">The sequence shown here is derived from an EMBL/GenBank/DDBJ whole genome shotgun (WGS) entry which is preliminary data.</text>
</comment>
<dbReference type="SUPFAM" id="SSF52768">
    <property type="entry name" value="Arginase/deacetylase"/>
    <property type="match status" value="1"/>
</dbReference>
<evidence type="ECO:0000256" key="9">
    <source>
        <dbReference type="SAM" id="MobiDB-lite"/>
    </source>
</evidence>
<evidence type="ECO:0000256" key="2">
    <source>
        <dbReference type="ARBA" id="ARBA00012111"/>
    </source>
</evidence>
<reference evidence="11" key="1">
    <citation type="submission" date="2016-04" db="EMBL/GenBank/DDBJ databases">
        <authorList>
            <person name="Nguyen H.D."/>
            <person name="Kesanakurti P."/>
            <person name="Cullis J."/>
            <person name="Levesque C.A."/>
            <person name="Hambleton S."/>
        </authorList>
    </citation>
    <scope>NUCLEOTIDE SEQUENCE</scope>
    <source>
        <strain evidence="11">DAOMC 238032</strain>
    </source>
</reference>
<evidence type="ECO:0000256" key="7">
    <source>
        <dbReference type="ARBA" id="ARBA00023242"/>
    </source>
</evidence>
<gene>
    <name evidence="11" type="ORF">A4X03_0g4460</name>
</gene>
<dbReference type="InterPro" id="IPR023801">
    <property type="entry name" value="His_deacetylse_dom"/>
</dbReference>
<evidence type="ECO:0000256" key="5">
    <source>
        <dbReference type="ARBA" id="ARBA00023015"/>
    </source>
</evidence>
<dbReference type="PRINTS" id="PR01270">
    <property type="entry name" value="HDASUPER"/>
</dbReference>
<proteinExistence type="inferred from homology"/>
<dbReference type="GO" id="GO:0034967">
    <property type="term" value="C:Set3 complex"/>
    <property type="evidence" value="ECO:0007669"/>
    <property type="project" value="UniProtKB-ARBA"/>
</dbReference>
<feature type="compositionally biased region" description="Basic and acidic residues" evidence="9">
    <location>
        <begin position="10"/>
        <end position="20"/>
    </location>
</feature>
<feature type="compositionally biased region" description="Acidic residues" evidence="9">
    <location>
        <begin position="94"/>
        <end position="103"/>
    </location>
</feature>
<dbReference type="FunFam" id="3.40.800.20:FF:000007">
    <property type="entry name" value="Histone deacetylase"/>
    <property type="match status" value="1"/>
</dbReference>
<feature type="region of interest" description="Disordered" evidence="9">
    <location>
        <begin position="1"/>
        <end position="25"/>
    </location>
</feature>
<keyword evidence="4" id="KW-0156">Chromatin regulator</keyword>
<dbReference type="Proteomes" id="UP000077671">
    <property type="component" value="Unassembled WGS sequence"/>
</dbReference>
<evidence type="ECO:0000256" key="3">
    <source>
        <dbReference type="ARBA" id="ARBA00022801"/>
    </source>
</evidence>
<dbReference type="InterPro" id="IPR023696">
    <property type="entry name" value="Ureohydrolase_dom_sf"/>
</dbReference>
<keyword evidence="7" id="KW-0539">Nucleus</keyword>
<dbReference type="EC" id="3.5.1.98" evidence="2"/>
<evidence type="ECO:0000256" key="8">
    <source>
        <dbReference type="ARBA" id="ARBA00061569"/>
    </source>
</evidence>
<dbReference type="GO" id="GO:0040029">
    <property type="term" value="P:epigenetic regulation of gene expression"/>
    <property type="evidence" value="ECO:0007669"/>
    <property type="project" value="TreeGrafter"/>
</dbReference>
<dbReference type="AlphaFoldDB" id="A0A177U9B9"/>
<comment type="similarity">
    <text evidence="8">Belongs to the histone deacetylase family. HD Type 1 subfamily.</text>
</comment>
<evidence type="ECO:0000256" key="6">
    <source>
        <dbReference type="ARBA" id="ARBA00023163"/>
    </source>
</evidence>
<feature type="domain" description="Histone deacetylase" evidence="10">
    <location>
        <begin position="189"/>
        <end position="478"/>
    </location>
</feature>
<accession>A0A177U9B9</accession>
<dbReference type="PANTHER" id="PTHR10625">
    <property type="entry name" value="HISTONE DEACETYLASE HDAC1-RELATED"/>
    <property type="match status" value="1"/>
</dbReference>
<protein>
    <recommendedName>
        <fullName evidence="2">histone deacetylase</fullName>
        <ecNumber evidence="2">3.5.1.98</ecNumber>
    </recommendedName>
</protein>
<feature type="region of interest" description="Disordered" evidence="9">
    <location>
        <begin position="83"/>
        <end position="104"/>
    </location>
</feature>
<feature type="region of interest" description="Disordered" evidence="9">
    <location>
        <begin position="561"/>
        <end position="596"/>
    </location>
</feature>
<dbReference type="InterPro" id="IPR003084">
    <property type="entry name" value="HDAC_I/II"/>
</dbReference>
<comment type="subcellular location">
    <subcellularLocation>
        <location evidence="1">Nucleus</location>
    </subcellularLocation>
</comment>
<reference evidence="11" key="2">
    <citation type="journal article" date="2019" name="IMA Fungus">
        <title>Genome sequencing and comparison of five Tilletia species to identify candidate genes for the detection of regulated species infecting wheat.</title>
        <authorList>
            <person name="Nguyen H.D.T."/>
            <person name="Sultana T."/>
            <person name="Kesanakurti P."/>
            <person name="Hambleton S."/>
        </authorList>
    </citation>
    <scope>NUCLEOTIDE SEQUENCE</scope>
    <source>
        <strain evidence="11">DAOMC 238032</strain>
    </source>
</reference>
<evidence type="ECO:0000256" key="1">
    <source>
        <dbReference type="ARBA" id="ARBA00004123"/>
    </source>
</evidence>
<dbReference type="GO" id="GO:0070210">
    <property type="term" value="C:Rpd3L-Expanded complex"/>
    <property type="evidence" value="ECO:0007669"/>
    <property type="project" value="TreeGrafter"/>
</dbReference>
<keyword evidence="3" id="KW-0378">Hydrolase</keyword>
<keyword evidence="6" id="KW-0804">Transcription</keyword>
<dbReference type="GO" id="GO:0141221">
    <property type="term" value="F:histone deacetylase activity, hydrolytic mechanism"/>
    <property type="evidence" value="ECO:0007669"/>
    <property type="project" value="UniProtKB-EC"/>
</dbReference>
<dbReference type="Pfam" id="PF00850">
    <property type="entry name" value="Hist_deacetyl"/>
    <property type="match status" value="1"/>
</dbReference>
<organism evidence="11 12">
    <name type="scientific">Tilletia caries</name>
    <name type="common">wheat bunt fungus</name>
    <dbReference type="NCBI Taxonomy" id="13290"/>
    <lineage>
        <taxon>Eukaryota</taxon>
        <taxon>Fungi</taxon>
        <taxon>Dikarya</taxon>
        <taxon>Basidiomycota</taxon>
        <taxon>Ustilaginomycotina</taxon>
        <taxon>Exobasidiomycetes</taxon>
        <taxon>Tilletiales</taxon>
        <taxon>Tilletiaceae</taxon>
        <taxon>Tilletia</taxon>
    </lineage>
</organism>
<dbReference type="Gene3D" id="3.40.800.20">
    <property type="entry name" value="Histone deacetylase domain"/>
    <property type="match status" value="1"/>
</dbReference>
<dbReference type="PRINTS" id="PR01271">
    <property type="entry name" value="HISDACETLASE"/>
</dbReference>